<dbReference type="PROSITE" id="PS50158">
    <property type="entry name" value="ZF_CCHC"/>
    <property type="match status" value="1"/>
</dbReference>
<proteinExistence type="predicted"/>
<dbReference type="InterPro" id="IPR001878">
    <property type="entry name" value="Znf_CCHC"/>
</dbReference>
<dbReference type="GO" id="GO:0003676">
    <property type="term" value="F:nucleic acid binding"/>
    <property type="evidence" value="ECO:0007669"/>
    <property type="project" value="InterPro"/>
</dbReference>
<feature type="domain" description="CCHC-type" evidence="3">
    <location>
        <begin position="258"/>
        <end position="272"/>
    </location>
</feature>
<evidence type="ECO:0000313" key="5">
    <source>
        <dbReference type="Proteomes" id="UP001321473"/>
    </source>
</evidence>
<feature type="compositionally biased region" description="Polar residues" evidence="2">
    <location>
        <begin position="27"/>
        <end position="46"/>
    </location>
</feature>
<sequence>MEEDIEVMPEQQQQQVRGGPAAAGSQALGSSTPATQLSQVSTNDGSNADWEIAMSRRQKRRQQRGEQQQVLVGKSLGNSLGREGAPPRSRLPPLPRDDLKVVLRPRGLAVKDLQTHQVARAVVAATGQGCKAEDLIIRLRNGSNIIIVSTDNEAAAQKIRCITQLSFGGKSYTVNGHVAAPEGTLRGVIHGVDPGTSPEELKTNLRVRTQGVKILAARMLGNSSTAVITFDGPALPKQVLYYGGEMWCYPCRPTRQVCYACGQQGHRMDVCPIPETRTC</sequence>
<evidence type="ECO:0000313" key="4">
    <source>
        <dbReference type="EMBL" id="KAK8780270.1"/>
    </source>
</evidence>
<dbReference type="EMBL" id="JARKHS020009041">
    <property type="protein sequence ID" value="KAK8780270.1"/>
    <property type="molecule type" value="Genomic_DNA"/>
</dbReference>
<organism evidence="4 5">
    <name type="scientific">Amblyomma americanum</name>
    <name type="common">Lone star tick</name>
    <dbReference type="NCBI Taxonomy" id="6943"/>
    <lineage>
        <taxon>Eukaryota</taxon>
        <taxon>Metazoa</taxon>
        <taxon>Ecdysozoa</taxon>
        <taxon>Arthropoda</taxon>
        <taxon>Chelicerata</taxon>
        <taxon>Arachnida</taxon>
        <taxon>Acari</taxon>
        <taxon>Parasitiformes</taxon>
        <taxon>Ixodida</taxon>
        <taxon>Ixodoidea</taxon>
        <taxon>Ixodidae</taxon>
        <taxon>Amblyomminae</taxon>
        <taxon>Amblyomma</taxon>
    </lineage>
</organism>
<keyword evidence="1" id="KW-0863">Zinc-finger</keyword>
<evidence type="ECO:0000256" key="1">
    <source>
        <dbReference type="PROSITE-ProRule" id="PRU00047"/>
    </source>
</evidence>
<keyword evidence="1" id="KW-0479">Metal-binding</keyword>
<comment type="caution">
    <text evidence="4">The sequence shown here is derived from an EMBL/GenBank/DDBJ whole genome shotgun (WGS) entry which is preliminary data.</text>
</comment>
<accession>A0AAQ4EZM9</accession>
<evidence type="ECO:0000259" key="3">
    <source>
        <dbReference type="PROSITE" id="PS50158"/>
    </source>
</evidence>
<keyword evidence="5" id="KW-1185">Reference proteome</keyword>
<protein>
    <recommendedName>
        <fullName evidence="3">CCHC-type domain-containing protein</fullName>
    </recommendedName>
</protein>
<feature type="region of interest" description="Disordered" evidence="2">
    <location>
        <begin position="1"/>
        <end position="96"/>
    </location>
</feature>
<evidence type="ECO:0000256" key="2">
    <source>
        <dbReference type="SAM" id="MobiDB-lite"/>
    </source>
</evidence>
<gene>
    <name evidence="4" type="ORF">V5799_018389</name>
</gene>
<reference evidence="4 5" key="1">
    <citation type="journal article" date="2023" name="Arcadia Sci">
        <title>De novo assembly of a long-read Amblyomma americanum tick genome.</title>
        <authorList>
            <person name="Chou S."/>
            <person name="Poskanzer K.E."/>
            <person name="Rollins M."/>
            <person name="Thuy-Boun P.S."/>
        </authorList>
    </citation>
    <scope>NUCLEOTIDE SEQUENCE [LARGE SCALE GENOMIC DNA]</scope>
    <source>
        <strain evidence="4">F_SG_1</strain>
        <tissue evidence="4">Salivary glands</tissue>
    </source>
</reference>
<dbReference type="AlphaFoldDB" id="A0AAQ4EZM9"/>
<keyword evidence="1" id="KW-0862">Zinc</keyword>
<dbReference type="GO" id="GO:0008270">
    <property type="term" value="F:zinc ion binding"/>
    <property type="evidence" value="ECO:0007669"/>
    <property type="project" value="UniProtKB-KW"/>
</dbReference>
<dbReference type="Proteomes" id="UP001321473">
    <property type="component" value="Unassembled WGS sequence"/>
</dbReference>
<name>A0AAQ4EZM9_AMBAM</name>